<accession>A0A0E0G4R8</accession>
<evidence type="ECO:0000256" key="4">
    <source>
        <dbReference type="ARBA" id="ARBA00010912"/>
    </source>
</evidence>
<dbReference type="Pfam" id="PF04928">
    <property type="entry name" value="PAP_central"/>
    <property type="match status" value="1"/>
</dbReference>
<dbReference type="GO" id="GO:0005634">
    <property type="term" value="C:nucleus"/>
    <property type="evidence" value="ECO:0007669"/>
    <property type="project" value="UniProtKB-SubCell"/>
</dbReference>
<evidence type="ECO:0000256" key="3">
    <source>
        <dbReference type="ARBA" id="ARBA00004123"/>
    </source>
</evidence>
<evidence type="ECO:0000256" key="10">
    <source>
        <dbReference type="ARBA" id="ARBA00022840"/>
    </source>
</evidence>
<proteinExistence type="inferred from homology"/>
<feature type="domain" description="Poly(A) polymerase central" evidence="16">
    <location>
        <begin position="274"/>
        <end position="418"/>
    </location>
</feature>
<evidence type="ECO:0000313" key="19">
    <source>
        <dbReference type="Proteomes" id="UP000006591"/>
    </source>
</evidence>
<dbReference type="GO" id="GO:0048451">
    <property type="term" value="P:petal formation"/>
    <property type="evidence" value="ECO:0007669"/>
    <property type="project" value="EnsemblPlants"/>
</dbReference>
<dbReference type="GO" id="GO:0003723">
    <property type="term" value="F:RNA binding"/>
    <property type="evidence" value="ECO:0007669"/>
    <property type="project" value="InterPro"/>
</dbReference>
<feature type="region of interest" description="Disordered" evidence="14">
    <location>
        <begin position="16"/>
        <end position="62"/>
    </location>
</feature>
<sequence>MLAGGRYGSRLLSRAARRGAGASGPVGTVGDGARPGLEGERPTRPTSFHSIPSRFGSDWRPVSMAKSNNGNGYLGVTEPISLSGPTEKDVVRTQEVEKCLADAGLYESQEEAVSREEVLGKLDQIVKAWIKKATRASGFGDQFVQEANAKIFTFGSYRLGVHGPGADIDTLCVGPRHATRTEYFFQALYDMLVDMPEVTELHPVPDAHVPVLKFKLNGVSIDLLYANLTHVVIPEDLDLSHDSILHNVDEQTVRSLNGCRVTDKILRLVPNILTFRTTLRFMRFWAKRRGVYSNVIGFLGGINWALLVARICQLYPNASPSMLISRFFKVYSKWKWPNPVMLCHIEEGSLGLLVWDPRRNFRDRGHHMPIITPAYPSMNSSYNVSISTRHVMVQEFTRASDICQAIDERKADWDALFEPYPFFESYRNYLKIEITARNEDDLRNWKGWVESRLRTLVLKIERFTREMLLSHPNPRDFIDSSRPLHCFYFMGLWKKQISQAQEAEQYDIRAIVNEFKSNIHAYQHWREGMEIEVSHVKRKDIPSFVFPGGIRPSRPSRTVGKEARAVSRSNISANVQERNVPSMAQPMPYKSSEVNKIPSDPHGGYQSQERNNAVVSSLPCEETGHMFNGYANLHTESVELEHLRSYKGSTSVPENHVVHDLVKPPESMPPNSIHVYPSPTNGLGHLLDSSCKKPADIIVNKTTNFSSAVLAVPDELDELDSHQVKVNQKDLTAVDQGLSLEHKVGSNGGKAGTTGSPDNNHLKRKAEEELEPLELAAPLVRPPAPTSTTQRRPLRYVH</sequence>
<keyword evidence="12" id="KW-0539">Nucleus</keyword>
<dbReference type="Gramene" id="ONIVA02G13100.1">
    <property type="protein sequence ID" value="ONIVA02G13100.1"/>
    <property type="gene ID" value="ONIVA02G13100"/>
</dbReference>
<dbReference type="SUPFAM" id="SSF81631">
    <property type="entry name" value="PAP/OAS1 substrate-binding domain"/>
    <property type="match status" value="1"/>
</dbReference>
<comment type="cofactor">
    <cofactor evidence="2">
        <name>Mg(2+)</name>
        <dbReference type="ChEBI" id="CHEBI:18420"/>
    </cofactor>
</comment>
<keyword evidence="19" id="KW-1185">Reference proteome</keyword>
<keyword evidence="10" id="KW-0067">ATP-binding</keyword>
<dbReference type="eggNOG" id="KOG2245">
    <property type="taxonomic scope" value="Eukaryota"/>
</dbReference>
<dbReference type="GO" id="GO:0005524">
    <property type="term" value="F:ATP binding"/>
    <property type="evidence" value="ECO:0007669"/>
    <property type="project" value="UniProtKB-KW"/>
</dbReference>
<dbReference type="GO" id="GO:1990817">
    <property type="term" value="F:poly(A) RNA polymerase activity"/>
    <property type="evidence" value="ECO:0007669"/>
    <property type="project" value="UniProtKB-EC"/>
</dbReference>
<evidence type="ECO:0000259" key="16">
    <source>
        <dbReference type="Pfam" id="PF04928"/>
    </source>
</evidence>
<keyword evidence="11" id="KW-0460">Magnesium</keyword>
<evidence type="ECO:0000256" key="11">
    <source>
        <dbReference type="ARBA" id="ARBA00022842"/>
    </source>
</evidence>
<dbReference type="Gene3D" id="3.30.460.10">
    <property type="entry name" value="Beta Polymerase, domain 2"/>
    <property type="match status" value="1"/>
</dbReference>
<dbReference type="GO" id="GO:0031123">
    <property type="term" value="P:RNA 3'-end processing"/>
    <property type="evidence" value="ECO:0007669"/>
    <property type="project" value="InterPro"/>
</dbReference>
<organism evidence="18">
    <name type="scientific">Oryza nivara</name>
    <name type="common">Indian wild rice</name>
    <name type="synonym">Oryza sativa f. spontanea</name>
    <dbReference type="NCBI Taxonomy" id="4536"/>
    <lineage>
        <taxon>Eukaryota</taxon>
        <taxon>Viridiplantae</taxon>
        <taxon>Streptophyta</taxon>
        <taxon>Embryophyta</taxon>
        <taxon>Tracheophyta</taxon>
        <taxon>Spermatophyta</taxon>
        <taxon>Magnoliopsida</taxon>
        <taxon>Liliopsida</taxon>
        <taxon>Poales</taxon>
        <taxon>Poaceae</taxon>
        <taxon>BOP clade</taxon>
        <taxon>Oryzoideae</taxon>
        <taxon>Oryzeae</taxon>
        <taxon>Oryzinae</taxon>
        <taxon>Oryza</taxon>
    </lineage>
</organism>
<dbReference type="GO" id="GO:0006397">
    <property type="term" value="P:mRNA processing"/>
    <property type="evidence" value="ECO:0007669"/>
    <property type="project" value="UniProtKB-KW"/>
</dbReference>
<evidence type="ECO:0000259" key="17">
    <source>
        <dbReference type="Pfam" id="PF20750"/>
    </source>
</evidence>
<dbReference type="InterPro" id="IPR043519">
    <property type="entry name" value="NT_sf"/>
</dbReference>
<dbReference type="GO" id="GO:0045824">
    <property type="term" value="P:negative regulation of innate immune response"/>
    <property type="evidence" value="ECO:0007669"/>
    <property type="project" value="EnsemblPlants"/>
</dbReference>
<feature type="domain" description="Poly(A) polymerase RNA-binding" evidence="15">
    <location>
        <begin position="422"/>
        <end position="479"/>
    </location>
</feature>
<name>A0A0E0G4R8_ORYNI</name>
<evidence type="ECO:0000256" key="8">
    <source>
        <dbReference type="ARBA" id="ARBA00022723"/>
    </source>
</evidence>
<dbReference type="PANTHER" id="PTHR10682:SF10">
    <property type="entry name" value="POLYNUCLEOTIDE ADENYLYLTRANSFERASE"/>
    <property type="match status" value="1"/>
</dbReference>
<dbReference type="Pfam" id="PF20750">
    <property type="entry name" value="PAP_NTPase"/>
    <property type="match status" value="1"/>
</dbReference>
<dbReference type="Proteomes" id="UP000006591">
    <property type="component" value="Chromosome 2"/>
</dbReference>
<evidence type="ECO:0000256" key="2">
    <source>
        <dbReference type="ARBA" id="ARBA00001946"/>
    </source>
</evidence>
<comment type="similarity">
    <text evidence="4">Belongs to the poly(A) polymerase family.</text>
</comment>
<dbReference type="SUPFAM" id="SSF81301">
    <property type="entry name" value="Nucleotidyltransferase"/>
    <property type="match status" value="1"/>
</dbReference>
<evidence type="ECO:0000256" key="1">
    <source>
        <dbReference type="ARBA" id="ARBA00001936"/>
    </source>
</evidence>
<evidence type="ECO:0000313" key="18">
    <source>
        <dbReference type="EnsemblPlants" id="ONIVA02G13100.1"/>
    </source>
</evidence>
<comment type="catalytic activity">
    <reaction evidence="13">
        <text>RNA(n) + ATP = RNA(n)-3'-adenine ribonucleotide + diphosphate</text>
        <dbReference type="Rhea" id="RHEA:11332"/>
        <dbReference type="Rhea" id="RHEA-COMP:14527"/>
        <dbReference type="Rhea" id="RHEA-COMP:17347"/>
        <dbReference type="ChEBI" id="CHEBI:30616"/>
        <dbReference type="ChEBI" id="CHEBI:33019"/>
        <dbReference type="ChEBI" id="CHEBI:140395"/>
        <dbReference type="ChEBI" id="CHEBI:173115"/>
        <dbReference type="EC" id="2.7.7.19"/>
    </reaction>
</comment>
<evidence type="ECO:0000256" key="14">
    <source>
        <dbReference type="SAM" id="MobiDB-lite"/>
    </source>
</evidence>
<dbReference type="EC" id="2.7.7.19" evidence="5"/>
<evidence type="ECO:0000259" key="15">
    <source>
        <dbReference type="Pfam" id="PF04926"/>
    </source>
</evidence>
<dbReference type="Gene3D" id="1.10.1410.10">
    <property type="match status" value="1"/>
</dbReference>
<dbReference type="PANTHER" id="PTHR10682">
    <property type="entry name" value="POLY A POLYMERASE"/>
    <property type="match status" value="1"/>
</dbReference>
<dbReference type="GO" id="GO:0048366">
    <property type="term" value="P:leaf development"/>
    <property type="evidence" value="ECO:0007669"/>
    <property type="project" value="EnsemblPlants"/>
</dbReference>
<evidence type="ECO:0000256" key="9">
    <source>
        <dbReference type="ARBA" id="ARBA00022741"/>
    </source>
</evidence>
<dbReference type="CDD" id="cd05402">
    <property type="entry name" value="NT_PAP_TUTase"/>
    <property type="match status" value="1"/>
</dbReference>
<reference evidence="18" key="2">
    <citation type="submission" date="2018-04" db="EMBL/GenBank/DDBJ databases">
        <title>OnivRS2 (Oryza nivara Reference Sequence Version 2).</title>
        <authorList>
            <person name="Zhang J."/>
            <person name="Kudrna D."/>
            <person name="Lee S."/>
            <person name="Talag J."/>
            <person name="Rajasekar S."/>
            <person name="Welchert J."/>
            <person name="Hsing Y.-I."/>
            <person name="Wing R.A."/>
        </authorList>
    </citation>
    <scope>NUCLEOTIDE SEQUENCE [LARGE SCALE GENOMIC DNA]</scope>
    <source>
        <strain evidence="18">SL10</strain>
    </source>
</reference>
<keyword evidence="7" id="KW-0808">Transferase</keyword>
<dbReference type="FunFam" id="1.10.1410.10:FF:000001">
    <property type="entry name" value="Putative poly(A) polymerase gamma"/>
    <property type="match status" value="1"/>
</dbReference>
<feature type="domain" description="Poly(A) polymerase RNA-binding" evidence="15">
    <location>
        <begin position="486"/>
        <end position="552"/>
    </location>
</feature>
<dbReference type="EnsemblPlants" id="ONIVA02G13100.1">
    <property type="protein sequence ID" value="ONIVA02G13100.1"/>
    <property type="gene ID" value="ONIVA02G13100"/>
</dbReference>
<dbReference type="STRING" id="4536.A0A0E0G4R8"/>
<dbReference type="InterPro" id="IPR048840">
    <property type="entry name" value="PolA_pol_NTPase"/>
</dbReference>
<feature type="domain" description="Poly(A) polymerase nucleotidyltransferase" evidence="17">
    <location>
        <begin position="75"/>
        <end position="269"/>
    </location>
</feature>
<comment type="cofactor">
    <cofactor evidence="1">
        <name>Mn(2+)</name>
        <dbReference type="ChEBI" id="CHEBI:29035"/>
    </cofactor>
</comment>
<dbReference type="AlphaFoldDB" id="A0A0E0G4R8"/>
<evidence type="ECO:0000256" key="6">
    <source>
        <dbReference type="ARBA" id="ARBA00022664"/>
    </source>
</evidence>
<dbReference type="FunFam" id="3.30.460.10:FF:000002">
    <property type="entry name" value="Poly(A) polymerase alpha, putative"/>
    <property type="match status" value="1"/>
</dbReference>
<dbReference type="GO" id="GO:0046872">
    <property type="term" value="F:metal ion binding"/>
    <property type="evidence" value="ECO:0007669"/>
    <property type="project" value="UniProtKB-KW"/>
</dbReference>
<comment type="subcellular location">
    <subcellularLocation>
        <location evidence="3">Nucleus</location>
    </subcellularLocation>
</comment>
<dbReference type="FunFam" id="3.30.70.590:FF:000002">
    <property type="entry name" value="Nuclear poly(A) polymerase 4"/>
    <property type="match status" value="1"/>
</dbReference>
<dbReference type="Pfam" id="PF04926">
    <property type="entry name" value="PAP_RNA-bind"/>
    <property type="match status" value="2"/>
</dbReference>
<dbReference type="InterPro" id="IPR011068">
    <property type="entry name" value="NuclTrfase_I-like_C"/>
</dbReference>
<dbReference type="SUPFAM" id="SSF55003">
    <property type="entry name" value="PAP/Archaeal CCA-adding enzyme, C-terminal domain"/>
    <property type="match status" value="1"/>
</dbReference>
<feature type="region of interest" description="Disordered" evidence="14">
    <location>
        <begin position="742"/>
        <end position="798"/>
    </location>
</feature>
<dbReference type="Gene3D" id="3.30.70.590">
    <property type="entry name" value="Poly(A) polymerase predicted RNA binding domain"/>
    <property type="match status" value="1"/>
</dbReference>
<evidence type="ECO:0000256" key="13">
    <source>
        <dbReference type="ARBA" id="ARBA00048830"/>
    </source>
</evidence>
<dbReference type="HOGENOM" id="CLU_011511_2_0_1"/>
<reference evidence="18" key="1">
    <citation type="submission" date="2015-04" db="UniProtKB">
        <authorList>
            <consortium name="EnsemblPlants"/>
        </authorList>
    </citation>
    <scope>IDENTIFICATION</scope>
    <source>
        <strain evidence="18">SL10</strain>
    </source>
</reference>
<dbReference type="InterPro" id="IPR007010">
    <property type="entry name" value="PolA_pol_RNA-bd_dom"/>
</dbReference>
<dbReference type="InterPro" id="IPR007012">
    <property type="entry name" value="PolA_pol_cen_dom"/>
</dbReference>
<protein>
    <recommendedName>
        <fullName evidence="5">polynucleotide adenylyltransferase</fullName>
        <ecNumber evidence="5">2.7.7.19</ecNumber>
    </recommendedName>
</protein>
<keyword evidence="8" id="KW-0479">Metal-binding</keyword>
<dbReference type="GO" id="GO:0008285">
    <property type="term" value="P:negative regulation of cell population proliferation"/>
    <property type="evidence" value="ECO:0007669"/>
    <property type="project" value="EnsemblPlants"/>
</dbReference>
<keyword evidence="9" id="KW-0547">Nucleotide-binding</keyword>
<evidence type="ECO:0000256" key="5">
    <source>
        <dbReference type="ARBA" id="ARBA00012388"/>
    </source>
</evidence>
<feature type="compositionally biased region" description="Gly residues" evidence="14">
    <location>
        <begin position="21"/>
        <end position="30"/>
    </location>
</feature>
<evidence type="ECO:0000256" key="12">
    <source>
        <dbReference type="ARBA" id="ARBA00023242"/>
    </source>
</evidence>
<keyword evidence="6" id="KW-0507">mRNA processing</keyword>
<evidence type="ECO:0000256" key="7">
    <source>
        <dbReference type="ARBA" id="ARBA00022679"/>
    </source>
</evidence>